<organism evidence="3 4">
    <name type="scientific">Hibiscus syriacus</name>
    <name type="common">Rose of Sharon</name>
    <dbReference type="NCBI Taxonomy" id="106335"/>
    <lineage>
        <taxon>Eukaryota</taxon>
        <taxon>Viridiplantae</taxon>
        <taxon>Streptophyta</taxon>
        <taxon>Embryophyta</taxon>
        <taxon>Tracheophyta</taxon>
        <taxon>Spermatophyta</taxon>
        <taxon>Magnoliopsida</taxon>
        <taxon>eudicotyledons</taxon>
        <taxon>Gunneridae</taxon>
        <taxon>Pentapetalae</taxon>
        <taxon>rosids</taxon>
        <taxon>malvids</taxon>
        <taxon>Malvales</taxon>
        <taxon>Malvaceae</taxon>
        <taxon>Malvoideae</taxon>
        <taxon>Hibiscus</taxon>
    </lineage>
</organism>
<dbReference type="Gene3D" id="2.60.120.330">
    <property type="entry name" value="B-lactam Antibiotic, Isopenicillin N Synthase, Chain"/>
    <property type="match status" value="2"/>
</dbReference>
<keyword evidence="4" id="KW-1185">Reference proteome</keyword>
<reference evidence="3" key="1">
    <citation type="submission" date="2019-09" db="EMBL/GenBank/DDBJ databases">
        <title>Draft genome information of white flower Hibiscus syriacus.</title>
        <authorList>
            <person name="Kim Y.-M."/>
        </authorList>
    </citation>
    <scope>NUCLEOTIDE SEQUENCE [LARGE SCALE GENOMIC DNA]</scope>
    <source>
        <strain evidence="3">YM2019G1</strain>
    </source>
</reference>
<keyword evidence="2" id="KW-0408">Iron</keyword>
<dbReference type="GO" id="GO:0046872">
    <property type="term" value="F:metal ion binding"/>
    <property type="evidence" value="ECO:0007669"/>
    <property type="project" value="UniProtKB-KW"/>
</dbReference>
<dbReference type="EMBL" id="VEPZ02001689">
    <property type="protein sequence ID" value="KAE8663170.1"/>
    <property type="molecule type" value="Genomic_DNA"/>
</dbReference>
<gene>
    <name evidence="3" type="ORF">F3Y22_tig00113096pilonHSYRG00178</name>
</gene>
<dbReference type="AlphaFoldDB" id="A0A6A2X3E6"/>
<dbReference type="Proteomes" id="UP000436088">
    <property type="component" value="Unassembled WGS sequence"/>
</dbReference>
<name>A0A6A2X3E6_HIBSY</name>
<dbReference type="PANTHER" id="PTHR47991">
    <property type="entry name" value="OXOGLUTARATE/IRON-DEPENDENT DIOXYGENASE"/>
    <property type="match status" value="1"/>
</dbReference>
<comment type="caution">
    <text evidence="3">The sequence shown here is derived from an EMBL/GenBank/DDBJ whole genome shotgun (WGS) entry which is preliminary data.</text>
</comment>
<keyword evidence="1" id="KW-0479">Metal-binding</keyword>
<proteinExistence type="predicted"/>
<evidence type="ECO:0000313" key="4">
    <source>
        <dbReference type="Proteomes" id="UP000436088"/>
    </source>
</evidence>
<protein>
    <submittedName>
        <fullName evidence="3">Uncharacterized protein</fullName>
    </submittedName>
</protein>
<dbReference type="InterPro" id="IPR050295">
    <property type="entry name" value="Plant_2OG-oxidoreductases"/>
</dbReference>
<evidence type="ECO:0000256" key="1">
    <source>
        <dbReference type="ARBA" id="ARBA00022723"/>
    </source>
</evidence>
<accession>A0A6A2X3E6</accession>
<evidence type="ECO:0000256" key="2">
    <source>
        <dbReference type="ARBA" id="ARBA00023004"/>
    </source>
</evidence>
<evidence type="ECO:0000313" key="3">
    <source>
        <dbReference type="EMBL" id="KAE8663170.1"/>
    </source>
</evidence>
<sequence>MDVKVQSTVQLEQFGYLPVEKSNLLHPRTSRASHRDTLDQSLNPRWFSTDESLLIPVIDMSKLHDEDEQKKLHFACKHWGFLPVNQSWIPNHIEGYGQVFVLSEEQKIDWSDMLFLIGLPVPLRNTRFWPTNPPSFRATLEKYSMELHKVMIQLMNLISKNLGTGPEMVLSYLRRNLRITIQENEKWVPVKPIPDYEQWRIQSVVHRAVVNHEKERLSIAAFHNQKMGTQIGPLQDLVQTNKALYRTVPIEEFRRLKLTSKLDGEIYDK</sequence>
<dbReference type="InterPro" id="IPR027443">
    <property type="entry name" value="IPNS-like_sf"/>
</dbReference>
<dbReference type="SUPFAM" id="SSF51197">
    <property type="entry name" value="Clavaminate synthase-like"/>
    <property type="match status" value="1"/>
</dbReference>